<dbReference type="OrthoDB" id="8443920at2"/>
<reference evidence="3 4" key="1">
    <citation type="submission" date="2020-08" db="EMBL/GenBank/DDBJ databases">
        <title>Genomic Encyclopedia of Type Strains, Phase IV (KMG-IV): sequencing the most valuable type-strain genomes for metagenomic binning, comparative biology and taxonomic classification.</title>
        <authorList>
            <person name="Goeker M."/>
        </authorList>
    </citation>
    <scope>NUCLEOTIDE SEQUENCE [LARGE SCALE GENOMIC DNA]</scope>
    <source>
        <strain evidence="3 4">DSM 103336</strain>
    </source>
</reference>
<proteinExistence type="predicted"/>
<dbReference type="SUPFAM" id="SSF51110">
    <property type="entry name" value="alpha-D-mannose-specific plant lectins"/>
    <property type="match status" value="2"/>
</dbReference>
<accession>A0A7W9BVP1</accession>
<sequence length="184" mass="20112">MAKGHIARGCIAASILAAGMAAVPFLSPVAEAAASSYRYDSLGRLRKSCNTTLSQGYRTDYSLDSADNRSAYRNVRTDFIINRNTGIVSPDNRFRLTLEADGNLVLYQNSTGPLWSSNTANSGTDRAYFQPDGNLVLYRANDTSTWHSETYMYPCSKLELQNDGNLVITNLDGKPVWQTGTGGH</sequence>
<keyword evidence="1" id="KW-0732">Signal</keyword>
<evidence type="ECO:0000259" key="2">
    <source>
        <dbReference type="PROSITE" id="PS50927"/>
    </source>
</evidence>
<dbReference type="Proteomes" id="UP000546701">
    <property type="component" value="Unassembled WGS sequence"/>
</dbReference>
<feature type="domain" description="Bulb-type lectin" evidence="2">
    <location>
        <begin position="72"/>
        <end position="181"/>
    </location>
</feature>
<protein>
    <recommendedName>
        <fullName evidence="2">Bulb-type lectin domain-containing protein</fullName>
    </recommendedName>
</protein>
<comment type="caution">
    <text evidence="3">The sequence shown here is derived from an EMBL/GenBank/DDBJ whole genome shotgun (WGS) entry which is preliminary data.</text>
</comment>
<evidence type="ECO:0000313" key="4">
    <source>
        <dbReference type="Proteomes" id="UP000546701"/>
    </source>
</evidence>
<dbReference type="InterPro" id="IPR036426">
    <property type="entry name" value="Bulb-type_lectin_dom_sf"/>
</dbReference>
<feature type="signal peptide" evidence="1">
    <location>
        <begin position="1"/>
        <end position="32"/>
    </location>
</feature>
<dbReference type="Gene3D" id="2.90.10.10">
    <property type="entry name" value="Bulb-type lectin domain"/>
    <property type="match status" value="2"/>
</dbReference>
<evidence type="ECO:0000313" key="3">
    <source>
        <dbReference type="EMBL" id="MBB5731002.1"/>
    </source>
</evidence>
<dbReference type="EMBL" id="JACIJR010000019">
    <property type="protein sequence ID" value="MBB5731002.1"/>
    <property type="molecule type" value="Genomic_DNA"/>
</dbReference>
<dbReference type="RefSeq" id="WP_157177988.1">
    <property type="nucleotide sequence ID" value="NZ_BMJP01000019.1"/>
</dbReference>
<dbReference type="SMART" id="SM00108">
    <property type="entry name" value="B_lectin"/>
    <property type="match status" value="1"/>
</dbReference>
<evidence type="ECO:0000256" key="1">
    <source>
        <dbReference type="SAM" id="SignalP"/>
    </source>
</evidence>
<organism evidence="3 4">
    <name type="scientific">Sphingomonas prati</name>
    <dbReference type="NCBI Taxonomy" id="1843237"/>
    <lineage>
        <taxon>Bacteria</taxon>
        <taxon>Pseudomonadati</taxon>
        <taxon>Pseudomonadota</taxon>
        <taxon>Alphaproteobacteria</taxon>
        <taxon>Sphingomonadales</taxon>
        <taxon>Sphingomonadaceae</taxon>
        <taxon>Sphingomonas</taxon>
    </lineage>
</organism>
<feature type="chain" id="PRO_5031381925" description="Bulb-type lectin domain-containing protein" evidence="1">
    <location>
        <begin position="33"/>
        <end position="184"/>
    </location>
</feature>
<dbReference type="InterPro" id="IPR001480">
    <property type="entry name" value="Bulb-type_lectin_dom"/>
</dbReference>
<gene>
    <name evidence="3" type="ORF">FHS99_003516</name>
</gene>
<dbReference type="PROSITE" id="PS50927">
    <property type="entry name" value="BULB_LECTIN"/>
    <property type="match status" value="1"/>
</dbReference>
<keyword evidence="4" id="KW-1185">Reference proteome</keyword>
<dbReference type="AlphaFoldDB" id="A0A7W9BVP1"/>
<dbReference type="Pfam" id="PF01453">
    <property type="entry name" value="B_lectin"/>
    <property type="match status" value="1"/>
</dbReference>
<name>A0A7W9BVP1_9SPHN</name>